<protein>
    <submittedName>
        <fullName evidence="1">Uncharacterized protein</fullName>
    </submittedName>
</protein>
<dbReference type="AlphaFoldDB" id="A0A0A8Y7U3"/>
<organism evidence="1">
    <name type="scientific">Arundo donax</name>
    <name type="common">Giant reed</name>
    <name type="synonym">Donax arundinaceus</name>
    <dbReference type="NCBI Taxonomy" id="35708"/>
    <lineage>
        <taxon>Eukaryota</taxon>
        <taxon>Viridiplantae</taxon>
        <taxon>Streptophyta</taxon>
        <taxon>Embryophyta</taxon>
        <taxon>Tracheophyta</taxon>
        <taxon>Spermatophyta</taxon>
        <taxon>Magnoliopsida</taxon>
        <taxon>Liliopsida</taxon>
        <taxon>Poales</taxon>
        <taxon>Poaceae</taxon>
        <taxon>PACMAD clade</taxon>
        <taxon>Arundinoideae</taxon>
        <taxon>Arundineae</taxon>
        <taxon>Arundo</taxon>
    </lineage>
</organism>
<evidence type="ECO:0000313" key="1">
    <source>
        <dbReference type="EMBL" id="JAD19762.1"/>
    </source>
</evidence>
<sequence>MVVVYVFDTDGGLTGFDSN</sequence>
<proteinExistence type="predicted"/>
<dbReference type="EMBL" id="GBRH01278133">
    <property type="protein sequence ID" value="JAD19762.1"/>
    <property type="molecule type" value="Transcribed_RNA"/>
</dbReference>
<reference evidence="1" key="1">
    <citation type="submission" date="2014-09" db="EMBL/GenBank/DDBJ databases">
        <authorList>
            <person name="Magalhaes I.L.F."/>
            <person name="Oliveira U."/>
            <person name="Santos F.R."/>
            <person name="Vidigal T.H.D.A."/>
            <person name="Brescovit A.D."/>
            <person name="Santos A.J."/>
        </authorList>
    </citation>
    <scope>NUCLEOTIDE SEQUENCE</scope>
    <source>
        <tissue evidence="1">Shoot tissue taken approximately 20 cm above the soil surface</tissue>
    </source>
</reference>
<reference evidence="1" key="2">
    <citation type="journal article" date="2015" name="Data Brief">
        <title>Shoot transcriptome of the giant reed, Arundo donax.</title>
        <authorList>
            <person name="Barrero R.A."/>
            <person name="Guerrero F.D."/>
            <person name="Moolhuijzen P."/>
            <person name="Goolsby J.A."/>
            <person name="Tidwell J."/>
            <person name="Bellgard S.E."/>
            <person name="Bellgard M.I."/>
        </authorList>
    </citation>
    <scope>NUCLEOTIDE SEQUENCE</scope>
    <source>
        <tissue evidence="1">Shoot tissue taken approximately 20 cm above the soil surface</tissue>
    </source>
</reference>
<accession>A0A0A8Y7U3</accession>
<name>A0A0A8Y7U3_ARUDO</name>